<organism evidence="2 3">
    <name type="scientific">Prorocentrum cordatum</name>
    <dbReference type="NCBI Taxonomy" id="2364126"/>
    <lineage>
        <taxon>Eukaryota</taxon>
        <taxon>Sar</taxon>
        <taxon>Alveolata</taxon>
        <taxon>Dinophyceae</taxon>
        <taxon>Prorocentrales</taxon>
        <taxon>Prorocentraceae</taxon>
        <taxon>Prorocentrum</taxon>
    </lineage>
</organism>
<protein>
    <submittedName>
        <fullName evidence="2">Uncharacterized protein</fullName>
    </submittedName>
</protein>
<feature type="compositionally biased region" description="Gly residues" evidence="1">
    <location>
        <begin position="46"/>
        <end position="56"/>
    </location>
</feature>
<accession>A0ABN9QAM9</accession>
<reference evidence="2" key="1">
    <citation type="submission" date="2023-10" db="EMBL/GenBank/DDBJ databases">
        <authorList>
            <person name="Chen Y."/>
            <person name="Shah S."/>
            <person name="Dougan E. K."/>
            <person name="Thang M."/>
            <person name="Chan C."/>
        </authorList>
    </citation>
    <scope>NUCLEOTIDE SEQUENCE [LARGE SCALE GENOMIC DNA]</scope>
</reference>
<name>A0ABN9QAM9_9DINO</name>
<sequence length="174" mass="17774">APREVSAGCAPAAPAPASVAVGPAAAAAMATDDEDAALDAALGGQLVSGGARGGDGTAVRPAPAAPDKEPPFVLEYKFVVHPSLVDVDGRQLSEGGEPHWEAIENRRVELPRLPGLLWIVSDTGYDVEGRELPDPLPAGDRAEPAHLGADLVPPVPRLMQLGPRRGVADSGPHS</sequence>
<keyword evidence="3" id="KW-1185">Reference proteome</keyword>
<dbReference type="EMBL" id="CAUYUJ010002628">
    <property type="protein sequence ID" value="CAK0801651.1"/>
    <property type="molecule type" value="Genomic_DNA"/>
</dbReference>
<comment type="caution">
    <text evidence="2">The sequence shown here is derived from an EMBL/GenBank/DDBJ whole genome shotgun (WGS) entry which is preliminary data.</text>
</comment>
<feature type="non-terminal residue" evidence="2">
    <location>
        <position position="1"/>
    </location>
</feature>
<evidence type="ECO:0000256" key="1">
    <source>
        <dbReference type="SAM" id="MobiDB-lite"/>
    </source>
</evidence>
<dbReference type="Proteomes" id="UP001189429">
    <property type="component" value="Unassembled WGS sequence"/>
</dbReference>
<proteinExistence type="predicted"/>
<gene>
    <name evidence="2" type="ORF">PCOR1329_LOCUS9443</name>
</gene>
<evidence type="ECO:0000313" key="3">
    <source>
        <dbReference type="Proteomes" id="UP001189429"/>
    </source>
</evidence>
<feature type="region of interest" description="Disordered" evidence="1">
    <location>
        <begin position="45"/>
        <end position="67"/>
    </location>
</feature>
<evidence type="ECO:0000313" key="2">
    <source>
        <dbReference type="EMBL" id="CAK0801651.1"/>
    </source>
</evidence>
<feature type="region of interest" description="Disordered" evidence="1">
    <location>
        <begin position="130"/>
        <end position="174"/>
    </location>
</feature>